<feature type="transmembrane region" description="Helical" evidence="1">
    <location>
        <begin position="6"/>
        <end position="25"/>
    </location>
</feature>
<evidence type="ECO:0008006" key="4">
    <source>
        <dbReference type="Google" id="ProtNLM"/>
    </source>
</evidence>
<sequence length="76" mass="8171">MLGLVLVVAVYAAGVLVVQLQALLAGRRLTVLRHHDTDTQRGLSSSGARCIPHSDTWRPGEAAQRTPCLLLLRASL</sequence>
<evidence type="ECO:0000256" key="1">
    <source>
        <dbReference type="SAM" id="Phobius"/>
    </source>
</evidence>
<dbReference type="EMBL" id="WNYA01041657">
    <property type="protein sequence ID" value="KAG8536538.1"/>
    <property type="molecule type" value="Genomic_DNA"/>
</dbReference>
<comment type="caution">
    <text evidence="2">The sequence shown here is derived from an EMBL/GenBank/DDBJ whole genome shotgun (WGS) entry which is preliminary data.</text>
</comment>
<keyword evidence="1" id="KW-1133">Transmembrane helix</keyword>
<evidence type="ECO:0000313" key="2">
    <source>
        <dbReference type="EMBL" id="KAG8536538.1"/>
    </source>
</evidence>
<evidence type="ECO:0000313" key="3">
    <source>
        <dbReference type="Proteomes" id="UP000824782"/>
    </source>
</evidence>
<proteinExistence type="predicted"/>
<accession>A0AAV6YKC4</accession>
<gene>
    <name evidence="2" type="ORF">GDO81_026147</name>
</gene>
<name>A0AAV6YKC4_ENGPU</name>
<keyword evidence="1" id="KW-0812">Transmembrane</keyword>
<keyword evidence="3" id="KW-1185">Reference proteome</keyword>
<organism evidence="2 3">
    <name type="scientific">Engystomops pustulosus</name>
    <name type="common">Tungara frog</name>
    <name type="synonym">Physalaemus pustulosus</name>
    <dbReference type="NCBI Taxonomy" id="76066"/>
    <lineage>
        <taxon>Eukaryota</taxon>
        <taxon>Metazoa</taxon>
        <taxon>Chordata</taxon>
        <taxon>Craniata</taxon>
        <taxon>Vertebrata</taxon>
        <taxon>Euteleostomi</taxon>
        <taxon>Amphibia</taxon>
        <taxon>Batrachia</taxon>
        <taxon>Anura</taxon>
        <taxon>Neobatrachia</taxon>
        <taxon>Hyloidea</taxon>
        <taxon>Leptodactylidae</taxon>
        <taxon>Leiuperinae</taxon>
        <taxon>Engystomops</taxon>
    </lineage>
</organism>
<dbReference type="AlphaFoldDB" id="A0AAV6YKC4"/>
<dbReference type="Proteomes" id="UP000824782">
    <property type="component" value="Unassembled WGS sequence"/>
</dbReference>
<reference evidence="2" key="1">
    <citation type="thesis" date="2020" institute="ProQuest LLC" country="789 East Eisenhower Parkway, Ann Arbor, MI, USA">
        <title>Comparative Genomics and Chromosome Evolution.</title>
        <authorList>
            <person name="Mudd A.B."/>
        </authorList>
    </citation>
    <scope>NUCLEOTIDE SEQUENCE</scope>
    <source>
        <strain evidence="2">237g6f4</strain>
        <tissue evidence="2">Blood</tissue>
    </source>
</reference>
<keyword evidence="1" id="KW-0472">Membrane</keyword>
<protein>
    <recommendedName>
        <fullName evidence="4">Secreted protein</fullName>
    </recommendedName>
</protein>